<gene>
    <name evidence="2" type="ORF">BACCIP111899_04128</name>
</gene>
<proteinExistence type="predicted"/>
<dbReference type="Gene3D" id="3.30.70.1900">
    <property type="match status" value="1"/>
</dbReference>
<feature type="domain" description="CRISPR-associated protein Cas6 C-terminal" evidence="1">
    <location>
        <begin position="197"/>
        <end position="318"/>
    </location>
</feature>
<evidence type="ECO:0000313" key="3">
    <source>
        <dbReference type="Proteomes" id="UP000789423"/>
    </source>
</evidence>
<dbReference type="Pfam" id="PF10040">
    <property type="entry name" value="CRISPR_Cas6"/>
    <property type="match status" value="1"/>
</dbReference>
<comment type="caution">
    <text evidence="2">The sequence shown here is derived from an EMBL/GenBank/DDBJ whole genome shotgun (WGS) entry which is preliminary data.</text>
</comment>
<reference evidence="2 3" key="1">
    <citation type="submission" date="2021-10" db="EMBL/GenBank/DDBJ databases">
        <authorList>
            <person name="Criscuolo A."/>
        </authorList>
    </citation>
    <scope>NUCLEOTIDE SEQUENCE [LARGE SCALE GENOMIC DNA]</scope>
    <source>
        <strain evidence="3">CIP 111899</strain>
    </source>
</reference>
<evidence type="ECO:0000313" key="2">
    <source>
        <dbReference type="EMBL" id="CAG9614895.1"/>
    </source>
</evidence>
<dbReference type="Proteomes" id="UP000789423">
    <property type="component" value="Unassembled WGS sequence"/>
</dbReference>
<keyword evidence="3" id="KW-1185">Reference proteome</keyword>
<dbReference type="InterPro" id="IPR019267">
    <property type="entry name" value="CRISPR-assoc_Cas6_C"/>
</dbReference>
<dbReference type="RefSeq" id="WP_230576830.1">
    <property type="nucleotide sequence ID" value="NZ_CAKJTI010000043.1"/>
</dbReference>
<evidence type="ECO:0000259" key="1">
    <source>
        <dbReference type="Pfam" id="PF10040"/>
    </source>
</evidence>
<name>A0ABM8YGU8_9BACI</name>
<accession>A0ABM8YGU8</accession>
<dbReference type="EMBL" id="CAKJTI010000043">
    <property type="protein sequence ID" value="CAG9614895.1"/>
    <property type="molecule type" value="Genomic_DNA"/>
</dbReference>
<sequence>MANIEISSLVKIRLQAIKLRITIQALDSGAMPKNSSSLFRGMWGREIRKRTCIYPNLPCEKCSYMRNCAYGSIFEPISEVFAPELAFQTRYLSPPLVVEAPVFHEEFWSKGQEKQLEIILFGENSSYARYFVDTLDLIGKQYGIGSKRIKFFISKVEHVSKAGFVTRVTSNQLKDDQLPVEWWEWKEPTHEISQVLIQIQTPTRLLKSGNVIRNIDPKVFLQTCIRRAQYLCKLYGEIKHPLLKEDLNNIINSIHCSYAEGKWEDWHRYSAKQQKSMNLGGVVGMFQLQGDLKKLVPYLQCGSFSHIGKQTVFGLGKYKMWVPAGTLV</sequence>
<organism evidence="2 3">
    <name type="scientific">Bacillus rhizoplanae</name>
    <dbReference type="NCBI Taxonomy" id="2880966"/>
    <lineage>
        <taxon>Bacteria</taxon>
        <taxon>Bacillati</taxon>
        <taxon>Bacillota</taxon>
        <taxon>Bacilli</taxon>
        <taxon>Bacillales</taxon>
        <taxon>Bacillaceae</taxon>
        <taxon>Bacillus</taxon>
    </lineage>
</organism>
<protein>
    <recommendedName>
        <fullName evidence="1">CRISPR-associated protein Cas6 C-terminal domain-containing protein</fullName>
    </recommendedName>
</protein>